<dbReference type="InterPro" id="IPR052159">
    <property type="entry name" value="Competence_DNA_uptake"/>
</dbReference>
<protein>
    <submittedName>
        <fullName evidence="1">Uncharacterized protein</fullName>
    </submittedName>
</protein>
<accession>A0A085VPQ9</accession>
<sequence>MFEITMLPAREGDALWIRWGDVDNPRQMLVDSGIKASGRKLKSLITAMPEERRHFDLIVITHIDCDHIWGAISCFVEHPKIPNLSISDFWFNGRNHLVEGQHALESLGPIQGDELSNWLEYSGHWNLAFDKRAVSTSSDGLPIKIVLPGNMVVTVIGPTPRRLHELAPSWPEAMSEALEDAPPPVVGLEELGARNSIDISSLEDLDEVAGEQFVADTSATNASSITLILEHDGKRVLLAGDSLAGDLVGAFEKFTDKLPIRFDAVKVPHHGSEKNVSKELVASISCDKWLISTDGNKHHHPDIAAIARIITCSNEPSIYFNVPSIHNDLWGKKRWQAEFKYRAFYGDQNKGLTVEVD</sequence>
<keyword evidence="2" id="KW-1185">Reference proteome</keyword>
<comment type="caution">
    <text evidence="1">The sequence shown here is derived from an EMBL/GenBank/DDBJ whole genome shotgun (WGS) entry which is preliminary data.</text>
</comment>
<proteinExistence type="predicted"/>
<dbReference type="Gene3D" id="3.60.15.10">
    <property type="entry name" value="Ribonuclease Z/Hydroxyacylglutathione hydrolase-like"/>
    <property type="match status" value="1"/>
</dbReference>
<dbReference type="RefSeq" id="WP_032626168.1">
    <property type="nucleotide sequence ID" value="NZ_JPQU01000018.1"/>
</dbReference>
<evidence type="ECO:0000313" key="2">
    <source>
        <dbReference type="Proteomes" id="UP000028631"/>
    </source>
</evidence>
<gene>
    <name evidence="1" type="ORF">IV01_03620</name>
</gene>
<dbReference type="EMBL" id="JPQU01000018">
    <property type="protein sequence ID" value="KFE57422.1"/>
    <property type="molecule type" value="Genomic_DNA"/>
</dbReference>
<dbReference type="PANTHER" id="PTHR30619:SF1">
    <property type="entry name" value="RECOMBINATION PROTEIN 2"/>
    <property type="match status" value="1"/>
</dbReference>
<reference evidence="1 2" key="1">
    <citation type="submission" date="2014-07" db="EMBL/GenBank/DDBJ databases">
        <title>Draft Genome Sequences of Environmental Pseudomonas syringae strains.</title>
        <authorList>
            <person name="Baltrus D.A."/>
            <person name="Berge O."/>
            <person name="Morris C."/>
        </authorList>
    </citation>
    <scope>NUCLEOTIDE SEQUENCE [LARGE SCALE GENOMIC DNA]</scope>
    <source>
        <strain evidence="1 2">GAW0119</strain>
    </source>
</reference>
<dbReference type="Proteomes" id="UP000028631">
    <property type="component" value="Unassembled WGS sequence"/>
</dbReference>
<organism evidence="1 2">
    <name type="scientific">Pseudomonas syringae</name>
    <dbReference type="NCBI Taxonomy" id="317"/>
    <lineage>
        <taxon>Bacteria</taxon>
        <taxon>Pseudomonadati</taxon>
        <taxon>Pseudomonadota</taxon>
        <taxon>Gammaproteobacteria</taxon>
        <taxon>Pseudomonadales</taxon>
        <taxon>Pseudomonadaceae</taxon>
        <taxon>Pseudomonas</taxon>
    </lineage>
</organism>
<dbReference type="OrthoDB" id="418728at2"/>
<dbReference type="SUPFAM" id="SSF56281">
    <property type="entry name" value="Metallo-hydrolase/oxidoreductase"/>
    <property type="match status" value="1"/>
</dbReference>
<dbReference type="InterPro" id="IPR036866">
    <property type="entry name" value="RibonucZ/Hydroxyglut_hydro"/>
</dbReference>
<dbReference type="PANTHER" id="PTHR30619">
    <property type="entry name" value="DNA INTERNALIZATION/COMPETENCE PROTEIN COMEC/REC2"/>
    <property type="match status" value="1"/>
</dbReference>
<evidence type="ECO:0000313" key="1">
    <source>
        <dbReference type="EMBL" id="KFE57422.1"/>
    </source>
</evidence>
<dbReference type="AlphaFoldDB" id="A0A085VPQ9"/>
<name>A0A085VPQ9_PSESX</name>
<dbReference type="PATRIC" id="fig|317.175.peg.761"/>